<dbReference type="EMBL" id="JACAGC010000022">
    <property type="protein sequence ID" value="KAF6287605.1"/>
    <property type="molecule type" value="Genomic_DNA"/>
</dbReference>
<proteinExistence type="predicted"/>
<evidence type="ECO:0000313" key="3">
    <source>
        <dbReference type="Proteomes" id="UP000585614"/>
    </source>
</evidence>
<feature type="compositionally biased region" description="Basic and acidic residues" evidence="1">
    <location>
        <begin position="19"/>
        <end position="31"/>
    </location>
</feature>
<evidence type="ECO:0000313" key="2">
    <source>
        <dbReference type="EMBL" id="KAF6287605.1"/>
    </source>
</evidence>
<feature type="compositionally biased region" description="Pro residues" evidence="1">
    <location>
        <begin position="1"/>
        <end position="12"/>
    </location>
</feature>
<organism evidence="2 3">
    <name type="scientific">Rhinolophus ferrumequinum</name>
    <name type="common">Greater horseshoe bat</name>
    <dbReference type="NCBI Taxonomy" id="59479"/>
    <lineage>
        <taxon>Eukaryota</taxon>
        <taxon>Metazoa</taxon>
        <taxon>Chordata</taxon>
        <taxon>Craniata</taxon>
        <taxon>Vertebrata</taxon>
        <taxon>Euteleostomi</taxon>
        <taxon>Mammalia</taxon>
        <taxon>Eutheria</taxon>
        <taxon>Laurasiatheria</taxon>
        <taxon>Chiroptera</taxon>
        <taxon>Yinpterochiroptera</taxon>
        <taxon>Rhinolophoidea</taxon>
        <taxon>Rhinolophidae</taxon>
        <taxon>Rhinolophinae</taxon>
        <taxon>Rhinolophus</taxon>
    </lineage>
</organism>
<name>A0A7J7SH76_RHIFE</name>
<protein>
    <submittedName>
        <fullName evidence="2">Uncharacterized protein</fullName>
    </submittedName>
</protein>
<dbReference type="Proteomes" id="UP000585614">
    <property type="component" value="Unassembled WGS sequence"/>
</dbReference>
<feature type="region of interest" description="Disordered" evidence="1">
    <location>
        <begin position="1"/>
        <end position="31"/>
    </location>
</feature>
<reference evidence="2 3" key="1">
    <citation type="journal article" date="2020" name="Nature">
        <title>Six reference-quality genomes reveal evolution of bat adaptations.</title>
        <authorList>
            <person name="Jebb D."/>
            <person name="Huang Z."/>
            <person name="Pippel M."/>
            <person name="Hughes G.M."/>
            <person name="Lavrichenko K."/>
            <person name="Devanna P."/>
            <person name="Winkler S."/>
            <person name="Jermiin L.S."/>
            <person name="Skirmuntt E.C."/>
            <person name="Katzourakis A."/>
            <person name="Burkitt-Gray L."/>
            <person name="Ray D.A."/>
            <person name="Sullivan K.A.M."/>
            <person name="Roscito J.G."/>
            <person name="Kirilenko B.M."/>
            <person name="Davalos L.M."/>
            <person name="Corthals A.P."/>
            <person name="Power M.L."/>
            <person name="Jones G."/>
            <person name="Ransome R.D."/>
            <person name="Dechmann D.K.N."/>
            <person name="Locatelli A.G."/>
            <person name="Puechmaille S.J."/>
            <person name="Fedrigo O."/>
            <person name="Jarvis E.D."/>
            <person name="Hiller M."/>
            <person name="Vernes S.C."/>
            <person name="Myers E.W."/>
            <person name="Teeling E.C."/>
        </authorList>
    </citation>
    <scope>NUCLEOTIDE SEQUENCE [LARGE SCALE GENOMIC DNA]</scope>
    <source>
        <strain evidence="2">MRhiFer1</strain>
        <tissue evidence="2">Lung</tissue>
    </source>
</reference>
<dbReference type="InterPro" id="IPR029171">
    <property type="entry name" value="DUF4638"/>
</dbReference>
<dbReference type="PANTHER" id="PTHR35679:SF1">
    <property type="entry name" value="RIKEN CDNA 4933402J07 GENE"/>
    <property type="match status" value="1"/>
</dbReference>
<sequence length="276" mass="31981">MRQRAPPPPPPATMSDNSEDPKHVMPTERKSMWRTADERRMSDLTRVLEWIERRQRKQKEAVQKHKAKVAVPPKATGKEEKKARNIQKQQSGKRRVMFSEQVSVPKTRRDEDAVHYRRLYGVEPRGRRLSMVPGNYLKHGPEKSDLEIKDGTGADSIRRSVSFRRQSIIDPMLQDTLFAGRRSTLLKDWVGKTPDSYERKMKSLMEKGTEPKIEIVKMLKPEEVLSCRYLRLSHNNIRTLLKLCRDAGLDVDIHPHMIEGEIDAKKVFARDPTVAL</sequence>
<accession>A0A7J7SH76</accession>
<evidence type="ECO:0000256" key="1">
    <source>
        <dbReference type="SAM" id="MobiDB-lite"/>
    </source>
</evidence>
<comment type="caution">
    <text evidence="2">The sequence shown here is derived from an EMBL/GenBank/DDBJ whole genome shotgun (WGS) entry which is preliminary data.</text>
</comment>
<feature type="region of interest" description="Disordered" evidence="1">
    <location>
        <begin position="56"/>
        <end position="96"/>
    </location>
</feature>
<dbReference type="PANTHER" id="PTHR35679">
    <property type="entry name" value="RIKEN CDNA 4933402J07 GENE"/>
    <property type="match status" value="1"/>
</dbReference>
<gene>
    <name evidence="2" type="ORF">mRhiFer1_001723</name>
</gene>
<dbReference type="AlphaFoldDB" id="A0A7J7SH76"/>
<dbReference type="Pfam" id="PF15472">
    <property type="entry name" value="DUF4638"/>
    <property type="match status" value="1"/>
</dbReference>